<dbReference type="Pfam" id="PF12697">
    <property type="entry name" value="Abhydrolase_6"/>
    <property type="match status" value="1"/>
</dbReference>
<dbReference type="EMBL" id="JAIWOZ010000002">
    <property type="protein sequence ID" value="KAH6609404.1"/>
    <property type="molecule type" value="Genomic_DNA"/>
</dbReference>
<evidence type="ECO:0000259" key="1">
    <source>
        <dbReference type="Pfam" id="PF12697"/>
    </source>
</evidence>
<organism evidence="2 3">
    <name type="scientific">Trichoderma cornu-damae</name>
    <dbReference type="NCBI Taxonomy" id="654480"/>
    <lineage>
        <taxon>Eukaryota</taxon>
        <taxon>Fungi</taxon>
        <taxon>Dikarya</taxon>
        <taxon>Ascomycota</taxon>
        <taxon>Pezizomycotina</taxon>
        <taxon>Sordariomycetes</taxon>
        <taxon>Hypocreomycetidae</taxon>
        <taxon>Hypocreales</taxon>
        <taxon>Hypocreaceae</taxon>
        <taxon>Trichoderma</taxon>
    </lineage>
</organism>
<dbReference type="PANTHER" id="PTHR43194:SF4">
    <property type="entry name" value="AB HYDROLASE-1 DOMAIN-CONTAINING PROTEIN"/>
    <property type="match status" value="1"/>
</dbReference>
<sequence length="559" mass="60925">MPIDALQLEAPLQVHAVPAAKATSPEARTHPLAVSIHRTVSGSPCVKTTFYSTIPWAAGTDGVNLSGQMYVEMLEPLHVKHNFPVILIHGDFHTGQIWLSKPDGRPGWAAKFLDHGYRVFVVDLPGCGRSQFLLPEDYHRREMWRHSDALDAVRVERELTAPEKQPAVAGDFPWPTVELHSQWPGTGQRGDAIFEQYMASLSTIVFRKAEREALAQLALKNLLQQIGTSVLVGQGAGCTAAWLAADAVPNLVARVVAIEPAGPPCAKAFVNTPSGRLYSPYLRHDTRVRKYGLSDIPLNYSPPAAVPTGVDSPALDIAPRQLPDNNGCYMAQIPIPGLSTKNLGQEPVRQLVNLKQMRHVIITGQASHHCVFDWATVRFLRQAGVCADYFYLPRSGIFGNGHLMFLEKNSDQIAELVIGWIDNNYARPRDDSQVPGGLSRATRNPQRSLRGIPRNQEVPAPGRAAAQPFVAGQVQNPPHEPPASFPELIHGSRFLPRARTALYANTPDVLQPVMAVADAGSQPQVQLGSNGMISPIYEENSITGQGQPGAGMTAAWHVE</sequence>
<dbReference type="InterPro" id="IPR050228">
    <property type="entry name" value="Carboxylesterase_BioH"/>
</dbReference>
<dbReference type="Proteomes" id="UP000827724">
    <property type="component" value="Unassembled WGS sequence"/>
</dbReference>
<name>A0A9P8QQF1_9HYPO</name>
<evidence type="ECO:0000313" key="3">
    <source>
        <dbReference type="Proteomes" id="UP000827724"/>
    </source>
</evidence>
<dbReference type="AlphaFoldDB" id="A0A9P8QQF1"/>
<reference evidence="2" key="1">
    <citation type="submission" date="2021-08" db="EMBL/GenBank/DDBJ databases">
        <title>Chromosome-Level Trichoderma cornu-damae using Hi-C Data.</title>
        <authorList>
            <person name="Kim C.S."/>
        </authorList>
    </citation>
    <scope>NUCLEOTIDE SEQUENCE</scope>
    <source>
        <strain evidence="2">KA19-0412C</strain>
    </source>
</reference>
<keyword evidence="3" id="KW-1185">Reference proteome</keyword>
<dbReference type="PANTHER" id="PTHR43194">
    <property type="entry name" value="HYDROLASE ALPHA/BETA FOLD FAMILY"/>
    <property type="match status" value="1"/>
</dbReference>
<feature type="domain" description="AB hydrolase-1" evidence="1">
    <location>
        <begin position="85"/>
        <end position="415"/>
    </location>
</feature>
<comment type="caution">
    <text evidence="2">The sequence shown here is derived from an EMBL/GenBank/DDBJ whole genome shotgun (WGS) entry which is preliminary data.</text>
</comment>
<proteinExistence type="predicted"/>
<dbReference type="InterPro" id="IPR000073">
    <property type="entry name" value="AB_hydrolase_1"/>
</dbReference>
<accession>A0A9P8QQF1</accession>
<gene>
    <name evidence="2" type="ORF">Trco_002750</name>
</gene>
<dbReference type="OrthoDB" id="9978720at2759"/>
<dbReference type="CDD" id="cd12809">
    <property type="entry name" value="Esterase_713_like-2"/>
    <property type="match status" value="1"/>
</dbReference>
<dbReference type="Gene3D" id="3.40.50.1820">
    <property type="entry name" value="alpha/beta hydrolase"/>
    <property type="match status" value="1"/>
</dbReference>
<evidence type="ECO:0000313" key="2">
    <source>
        <dbReference type="EMBL" id="KAH6609404.1"/>
    </source>
</evidence>
<dbReference type="InterPro" id="IPR029058">
    <property type="entry name" value="AB_hydrolase_fold"/>
</dbReference>
<dbReference type="SUPFAM" id="SSF53474">
    <property type="entry name" value="alpha/beta-Hydrolases"/>
    <property type="match status" value="1"/>
</dbReference>
<protein>
    <recommendedName>
        <fullName evidence="1">AB hydrolase-1 domain-containing protein</fullName>
    </recommendedName>
</protein>